<accession>A0A388SB91</accession>
<organism evidence="2 3">
    <name type="scientific">Mesosutterella multiformis</name>
    <dbReference type="NCBI Taxonomy" id="2259133"/>
    <lineage>
        <taxon>Bacteria</taxon>
        <taxon>Pseudomonadati</taxon>
        <taxon>Pseudomonadota</taxon>
        <taxon>Betaproteobacteria</taxon>
        <taxon>Burkholderiales</taxon>
        <taxon>Sutterellaceae</taxon>
        <taxon>Mesosutterella</taxon>
    </lineage>
</organism>
<dbReference type="Gene3D" id="3.30.70.1380">
    <property type="entry name" value="Transcriptional regulatory protein pf0864 domain like"/>
    <property type="match status" value="1"/>
</dbReference>
<dbReference type="PANTHER" id="PTHR36566:SF1">
    <property type="entry name" value="PYRIDINIUM-3,5-BISTHIOCARBOXYLIC ACID MONONUCLEOTIDE NICKEL INSERTION PROTEIN"/>
    <property type="match status" value="1"/>
</dbReference>
<name>A0A388SB91_9BURK</name>
<reference evidence="2 3" key="1">
    <citation type="journal article" date="2018" name="Int. J. Syst. Evol. Microbiol.">
        <title>Mesosutterella multiformis gen. nov., sp. nov., a member of the family Sutterellaceae and Sutterella megalosphaeroides sp. nov., isolated from human faeces.</title>
        <authorList>
            <person name="Sakamoto M."/>
            <person name="Ikeyama N."/>
            <person name="Kunihiro T."/>
            <person name="Iino T."/>
            <person name="Yuki M."/>
            <person name="Ohkuma M."/>
        </authorList>
    </citation>
    <scope>NUCLEOTIDE SEQUENCE [LARGE SCALE GENOMIC DNA]</scope>
    <source>
        <strain evidence="2 3">4NBBH2</strain>
    </source>
</reference>
<dbReference type="Proteomes" id="UP000266091">
    <property type="component" value="Unassembled WGS sequence"/>
</dbReference>
<dbReference type="PANTHER" id="PTHR36566">
    <property type="entry name" value="NICKEL INSERTION PROTEIN-RELATED"/>
    <property type="match status" value="1"/>
</dbReference>
<gene>
    <name evidence="2" type="ORF">MESMUL_08300</name>
</gene>
<dbReference type="EMBL" id="BGZJ01000001">
    <property type="protein sequence ID" value="GBO93476.1"/>
    <property type="molecule type" value="Genomic_DNA"/>
</dbReference>
<keyword evidence="1" id="KW-0533">Nickel</keyword>
<keyword evidence="3" id="KW-1185">Reference proteome</keyword>
<protein>
    <submittedName>
        <fullName evidence="2">UPF0272 protein</fullName>
    </submittedName>
</protein>
<evidence type="ECO:0000313" key="3">
    <source>
        <dbReference type="Proteomes" id="UP000266091"/>
    </source>
</evidence>
<proteinExistence type="predicted"/>
<dbReference type="InterPro" id="IPR002822">
    <property type="entry name" value="Ni_insertion"/>
</dbReference>
<dbReference type="NCBIfam" id="TIGR00299">
    <property type="entry name" value="nickel pincer cofactor biosynthesis protein LarC"/>
    <property type="match status" value="1"/>
</dbReference>
<evidence type="ECO:0000256" key="1">
    <source>
        <dbReference type="ARBA" id="ARBA00022596"/>
    </source>
</evidence>
<sequence length="395" mass="42283">MLTASLASLLPDPNVYLDTINGTGLDGVKTTLVRSASKGMAGLHAHVVINGVEEETLLAHPPVHHAEEDHHHHHHHSHSSLADVLSIIDKLRVPEDVRKDAAAVYQRIAEAEASAHGAAPGEIHFHEVGMKDAISDIVSVCLLIRMLGADKIVCSPVCVGSGLTYTSHGFLPIPTPATAKLLEGIPSYGSKFPGELCTPTGAALISYFADEFGAMPAMTPIASGCGIGAKEFPEPNCLRSLLGESSETGNAVTDDVAELSANIDDMTAEDLSFARDILLENGALDAWLTPIIMKKGRAATMLSCLCHAEDLDRIQSLFFRHTSTLGIRFEIRHRVMLKRSFSEVSTPAGAIRLKQASGMGVSRAKPEFDDLAAAARRLGVSLREVRELLKADKEK</sequence>
<evidence type="ECO:0000313" key="2">
    <source>
        <dbReference type="EMBL" id="GBO93476.1"/>
    </source>
</evidence>
<comment type="caution">
    <text evidence="2">The sequence shown here is derived from an EMBL/GenBank/DDBJ whole genome shotgun (WGS) entry which is preliminary data.</text>
</comment>
<dbReference type="Pfam" id="PF01969">
    <property type="entry name" value="Ni_insertion"/>
    <property type="match status" value="1"/>
</dbReference>
<dbReference type="AlphaFoldDB" id="A0A388SB91"/>